<dbReference type="AlphaFoldDB" id="A0A6G0YZX3"/>
<keyword evidence="1" id="KW-0548">Nucleotidyltransferase</keyword>
<keyword evidence="2" id="KW-1185">Reference proteome</keyword>
<dbReference type="OrthoDB" id="6763940at2759"/>
<dbReference type="GO" id="GO:0003964">
    <property type="term" value="F:RNA-directed DNA polymerase activity"/>
    <property type="evidence" value="ECO:0007669"/>
    <property type="project" value="UniProtKB-KW"/>
</dbReference>
<reference evidence="1 2" key="1">
    <citation type="submission" date="2019-08" db="EMBL/GenBank/DDBJ databases">
        <title>Whole genome of Aphis craccivora.</title>
        <authorList>
            <person name="Voronova N.V."/>
            <person name="Shulinski R.S."/>
            <person name="Bandarenka Y.V."/>
            <person name="Zhorov D.G."/>
            <person name="Warner D."/>
        </authorList>
    </citation>
    <scope>NUCLEOTIDE SEQUENCE [LARGE SCALE GENOMIC DNA]</scope>
    <source>
        <strain evidence="1">180601</strain>
        <tissue evidence="1">Whole Body</tissue>
    </source>
</reference>
<keyword evidence="1" id="KW-0695">RNA-directed DNA polymerase</keyword>
<protein>
    <submittedName>
        <fullName evidence="1">Reverse transcriptase domain-containing protein</fullName>
    </submittedName>
</protein>
<gene>
    <name evidence="1" type="ORF">FWK35_00019468</name>
</gene>
<sequence length="53" mass="6516">MLPIIADEIQRFVRKHEKRLKKRIIISIHWHFQLLDNSKDTTRLKSMKPYDIN</sequence>
<keyword evidence="1" id="KW-0808">Transferase</keyword>
<proteinExistence type="predicted"/>
<name>A0A6G0YZX3_APHCR</name>
<accession>A0A6G0YZX3</accession>
<evidence type="ECO:0000313" key="2">
    <source>
        <dbReference type="Proteomes" id="UP000478052"/>
    </source>
</evidence>
<dbReference type="EMBL" id="VUJU01001864">
    <property type="protein sequence ID" value="KAF0763515.1"/>
    <property type="molecule type" value="Genomic_DNA"/>
</dbReference>
<dbReference type="Proteomes" id="UP000478052">
    <property type="component" value="Unassembled WGS sequence"/>
</dbReference>
<comment type="caution">
    <text evidence="1">The sequence shown here is derived from an EMBL/GenBank/DDBJ whole genome shotgun (WGS) entry which is preliminary data.</text>
</comment>
<evidence type="ECO:0000313" key="1">
    <source>
        <dbReference type="EMBL" id="KAF0763515.1"/>
    </source>
</evidence>
<organism evidence="1 2">
    <name type="scientific">Aphis craccivora</name>
    <name type="common">Cowpea aphid</name>
    <dbReference type="NCBI Taxonomy" id="307492"/>
    <lineage>
        <taxon>Eukaryota</taxon>
        <taxon>Metazoa</taxon>
        <taxon>Ecdysozoa</taxon>
        <taxon>Arthropoda</taxon>
        <taxon>Hexapoda</taxon>
        <taxon>Insecta</taxon>
        <taxon>Pterygota</taxon>
        <taxon>Neoptera</taxon>
        <taxon>Paraneoptera</taxon>
        <taxon>Hemiptera</taxon>
        <taxon>Sternorrhyncha</taxon>
        <taxon>Aphidomorpha</taxon>
        <taxon>Aphidoidea</taxon>
        <taxon>Aphididae</taxon>
        <taxon>Aphidini</taxon>
        <taxon>Aphis</taxon>
        <taxon>Aphis</taxon>
    </lineage>
</organism>